<proteinExistence type="predicted"/>
<dbReference type="AlphaFoldDB" id="A0A414PRZ6"/>
<sequence length="260" mass="29907">MKLEYIDEGKGEVIVFVHSYLWDKEMWRPQVEHLKEKYRCISIDLPGHGDSSNLENIGSNEVISSISLAISELLSNLNISSYTYIGLSIGGMLAIPLYRIDKKKIKKMIIMDSYLGEEKKVTKISYSNILAQVEKNKKISSRVAEEIVPLFFSKQLLNIKHDLYRKFFSKLINIEESRIETIVKIGKAINNRKNFLEELKTVEVPMVFIAGEYDIPRPFSESEEMFNLKKDSLLFKIKDAGHISNLENIVDVNSILDKIL</sequence>
<protein>
    <submittedName>
        <fullName evidence="2">Alpha/beta fold hydrolase</fullName>
    </submittedName>
</protein>
<dbReference type="PANTHER" id="PTHR43798:SF29">
    <property type="entry name" value="AB HYDROLASE-1 DOMAIN-CONTAINING PROTEIN"/>
    <property type="match status" value="1"/>
</dbReference>
<dbReference type="Pfam" id="PF00561">
    <property type="entry name" value="Abhydrolase_1"/>
    <property type="match status" value="1"/>
</dbReference>
<reference evidence="2 3" key="1">
    <citation type="submission" date="2018-08" db="EMBL/GenBank/DDBJ databases">
        <title>A genome reference for cultivated species of the human gut microbiota.</title>
        <authorList>
            <person name="Zou Y."/>
            <person name="Xue W."/>
            <person name="Luo G."/>
        </authorList>
    </citation>
    <scope>NUCLEOTIDE SEQUENCE [LARGE SCALE GENOMIC DNA]</scope>
    <source>
        <strain evidence="2 3">AM25-1</strain>
    </source>
</reference>
<organism evidence="2 3">
    <name type="scientific">Fusobacterium mortiferum</name>
    <dbReference type="NCBI Taxonomy" id="850"/>
    <lineage>
        <taxon>Bacteria</taxon>
        <taxon>Fusobacteriati</taxon>
        <taxon>Fusobacteriota</taxon>
        <taxon>Fusobacteriia</taxon>
        <taxon>Fusobacteriales</taxon>
        <taxon>Fusobacteriaceae</taxon>
        <taxon>Fusobacterium</taxon>
    </lineage>
</organism>
<dbReference type="Proteomes" id="UP000284676">
    <property type="component" value="Unassembled WGS sequence"/>
</dbReference>
<dbReference type="PRINTS" id="PR00412">
    <property type="entry name" value="EPOXHYDRLASE"/>
</dbReference>
<comment type="caution">
    <text evidence="2">The sequence shown here is derived from an EMBL/GenBank/DDBJ whole genome shotgun (WGS) entry which is preliminary data.</text>
</comment>
<dbReference type="InterPro" id="IPR050266">
    <property type="entry name" value="AB_hydrolase_sf"/>
</dbReference>
<dbReference type="GO" id="GO:0016787">
    <property type="term" value="F:hydrolase activity"/>
    <property type="evidence" value="ECO:0007669"/>
    <property type="project" value="UniProtKB-KW"/>
</dbReference>
<dbReference type="InterPro" id="IPR000639">
    <property type="entry name" value="Epox_hydrolase-like"/>
</dbReference>
<dbReference type="PANTHER" id="PTHR43798">
    <property type="entry name" value="MONOACYLGLYCEROL LIPASE"/>
    <property type="match status" value="1"/>
</dbReference>
<keyword evidence="2" id="KW-0378">Hydrolase</keyword>
<evidence type="ECO:0000259" key="1">
    <source>
        <dbReference type="Pfam" id="PF00561"/>
    </source>
</evidence>
<feature type="domain" description="AB hydrolase-1" evidence="1">
    <location>
        <begin position="13"/>
        <end position="248"/>
    </location>
</feature>
<dbReference type="SUPFAM" id="SSF53474">
    <property type="entry name" value="alpha/beta-Hydrolases"/>
    <property type="match status" value="1"/>
</dbReference>
<name>A0A414PRZ6_FUSMR</name>
<dbReference type="InterPro" id="IPR000073">
    <property type="entry name" value="AB_hydrolase_1"/>
</dbReference>
<dbReference type="EMBL" id="QRHL01000016">
    <property type="protein sequence ID" value="RHF71266.1"/>
    <property type="molecule type" value="Genomic_DNA"/>
</dbReference>
<dbReference type="RefSeq" id="WP_118126755.1">
    <property type="nucleotide sequence ID" value="NZ_CAEUHP010000001.1"/>
</dbReference>
<dbReference type="InterPro" id="IPR029058">
    <property type="entry name" value="AB_hydrolase_fold"/>
</dbReference>
<dbReference type="Gene3D" id="3.40.50.1820">
    <property type="entry name" value="alpha/beta hydrolase"/>
    <property type="match status" value="1"/>
</dbReference>
<evidence type="ECO:0000313" key="2">
    <source>
        <dbReference type="EMBL" id="RHF71266.1"/>
    </source>
</evidence>
<evidence type="ECO:0000313" key="3">
    <source>
        <dbReference type="Proteomes" id="UP000284676"/>
    </source>
</evidence>
<gene>
    <name evidence="2" type="ORF">DW663_08695</name>
</gene>
<accession>A0A414PRZ6</accession>